<dbReference type="SUPFAM" id="SSF53474">
    <property type="entry name" value="alpha/beta-Hydrolases"/>
    <property type="match status" value="1"/>
</dbReference>
<dbReference type="GO" id="GO:0004177">
    <property type="term" value="F:aminopeptidase activity"/>
    <property type="evidence" value="ECO:0007669"/>
    <property type="project" value="UniProtKB-EC"/>
</dbReference>
<dbReference type="InterPro" id="IPR029058">
    <property type="entry name" value="AB_hydrolase_fold"/>
</dbReference>
<gene>
    <name evidence="4" type="ORF">G7070_04385</name>
</gene>
<dbReference type="Proteomes" id="UP000501058">
    <property type="component" value="Chromosome"/>
</dbReference>
<name>A0A6G7YAZ3_9ACTN</name>
<dbReference type="Gene3D" id="3.40.50.1820">
    <property type="entry name" value="alpha/beta hydrolase"/>
    <property type="match status" value="1"/>
</dbReference>
<dbReference type="GO" id="GO:0006508">
    <property type="term" value="P:proteolysis"/>
    <property type="evidence" value="ECO:0007669"/>
    <property type="project" value="InterPro"/>
</dbReference>
<organism evidence="4 5">
    <name type="scientific">Propioniciclava coleopterorum</name>
    <dbReference type="NCBI Taxonomy" id="2714937"/>
    <lineage>
        <taxon>Bacteria</taxon>
        <taxon>Bacillati</taxon>
        <taxon>Actinomycetota</taxon>
        <taxon>Actinomycetes</taxon>
        <taxon>Propionibacteriales</taxon>
        <taxon>Propionibacteriaceae</taxon>
        <taxon>Propioniciclava</taxon>
    </lineage>
</organism>
<reference evidence="4 5" key="1">
    <citation type="submission" date="2020-03" db="EMBL/GenBank/DDBJ databases">
        <title>Propioniciclava sp. nov., isolated from Hydrophilus acuminatus.</title>
        <authorList>
            <person name="Hyun D.-W."/>
            <person name="Bae J.-W."/>
        </authorList>
    </citation>
    <scope>NUCLEOTIDE SEQUENCE [LARGE SCALE GENOMIC DNA]</scope>
    <source>
        <strain evidence="4 5">HDW11</strain>
    </source>
</reference>
<evidence type="ECO:0000313" key="4">
    <source>
        <dbReference type="EMBL" id="QIK73808.1"/>
    </source>
</evidence>
<keyword evidence="2 4" id="KW-0378">Hydrolase</keyword>
<keyword evidence="5" id="KW-1185">Reference proteome</keyword>
<dbReference type="InterPro" id="IPR051601">
    <property type="entry name" value="Serine_prot/Carboxylest_S33"/>
</dbReference>
<evidence type="ECO:0000313" key="5">
    <source>
        <dbReference type="Proteomes" id="UP000501058"/>
    </source>
</evidence>
<dbReference type="PANTHER" id="PTHR43248:SF2">
    <property type="entry name" value="PROLYL AMINOPEPTIDASE"/>
    <property type="match status" value="1"/>
</dbReference>
<dbReference type="PANTHER" id="PTHR43248">
    <property type="entry name" value="2-SUCCINYL-6-HYDROXY-2,4-CYCLOHEXADIENE-1-CARBOXYLATE SYNTHASE"/>
    <property type="match status" value="1"/>
</dbReference>
<protein>
    <submittedName>
        <fullName evidence="4">Alpha/beta hydrolase</fullName>
    </submittedName>
</protein>
<feature type="domain" description="AB hydrolase-1" evidence="3">
    <location>
        <begin position="54"/>
        <end position="210"/>
    </location>
</feature>
<sequence length="430" mass="46982">MRGESAVSTETFRVDGHEVHEHVVTVPLDHTGTTPGTIEVFAREFVRRGGESRPRLIWFQGGPGNRANRPDSVGGWLDRALEEYRVVLLDQRGTGRSTPADRQTLAGMAEPASYLSHFRADAIVEDAEALRVSLGEEKWSVLGQSFGGFIATAYLSRHPGSLREVVITAGLPALTGPADDVYALTYAQTARRNADLGRAFPWLPGTIADVARHLGDTEELLPTGERLSARRFLQIGIKLGAASGFAAMPYLLEDPFVSVRGERRLRDRFLAEVGGVVSFAGNPLYAVLHETIYAQGSASHGATRWAAQRVRDRLPAFDASASAPLLTGEHIYPWQFDEDPALVPLKDAAEALAAKEDFGRLYDPATLAENTVPVAAAVYQDDMFVPRQLSLQTAAGIRGLRPLITNEYQHDGIRVDGRNLLDRLLRLLRG</sequence>
<comment type="similarity">
    <text evidence="1">Belongs to the peptidase S33 family.</text>
</comment>
<dbReference type="PRINTS" id="PR00793">
    <property type="entry name" value="PROAMNOPTASE"/>
</dbReference>
<dbReference type="KEGG" id="prv:G7070_04385"/>
<evidence type="ECO:0000256" key="2">
    <source>
        <dbReference type="ARBA" id="ARBA00022801"/>
    </source>
</evidence>
<accession>A0A6G7YAZ3</accession>
<dbReference type="InterPro" id="IPR002410">
    <property type="entry name" value="Peptidase_S33"/>
</dbReference>
<evidence type="ECO:0000259" key="3">
    <source>
        <dbReference type="Pfam" id="PF00561"/>
    </source>
</evidence>
<evidence type="ECO:0000256" key="1">
    <source>
        <dbReference type="ARBA" id="ARBA00010088"/>
    </source>
</evidence>
<dbReference type="EMBL" id="CP049865">
    <property type="protein sequence ID" value="QIK73808.1"/>
    <property type="molecule type" value="Genomic_DNA"/>
</dbReference>
<dbReference type="Pfam" id="PF00561">
    <property type="entry name" value="Abhydrolase_1"/>
    <property type="match status" value="1"/>
</dbReference>
<dbReference type="InterPro" id="IPR000073">
    <property type="entry name" value="AB_hydrolase_1"/>
</dbReference>
<proteinExistence type="inferred from homology"/>
<dbReference type="AlphaFoldDB" id="A0A6G7YAZ3"/>